<evidence type="ECO:0000256" key="7">
    <source>
        <dbReference type="PIRSR" id="PIRSR027744-1"/>
    </source>
</evidence>
<evidence type="ECO:0000256" key="8">
    <source>
        <dbReference type="PROSITE-ProRule" id="PRU00192"/>
    </source>
</evidence>
<dbReference type="GO" id="GO:0000278">
    <property type="term" value="P:mitotic cell cycle"/>
    <property type="evidence" value="ECO:0007669"/>
    <property type="project" value="InterPro"/>
</dbReference>
<dbReference type="SMART" id="SM00312">
    <property type="entry name" value="PX"/>
    <property type="match status" value="1"/>
</dbReference>
<dbReference type="FunFam" id="3.30.1520.10:FF:000004">
    <property type="entry name" value="Sorting nexin"/>
    <property type="match status" value="1"/>
</dbReference>
<evidence type="ECO:0000256" key="4">
    <source>
        <dbReference type="ARBA" id="ARBA00023136"/>
    </source>
</evidence>
<keyword evidence="5" id="KW-0968">Cytoplasmic vesicle</keyword>
<feature type="domain" description="PX" evidence="11">
    <location>
        <begin position="195"/>
        <end position="305"/>
    </location>
</feature>
<sequence length="541" mass="61520">MKVQALYDFSGEPGSAELTIVAGEFLTVTRQDVGEGWWEGVNDKGQTGLFPAAYVEEVKSSNPPAMPPPPLPESFADDEWNNQPTNDNQNYEVMDYWDDEWDDDSEGGGGPPPLPMPPIIPVKSSSIGDDMSLGRSDSKSTMPKKSLNRFSMFVKSGGENYIMGTLKLNVSDADKVYIVENDQGGVMWNPLTQPYVVAVASHKKESKFRGLKSFIAYQLTPTFNNIQVSRRYKHFDWLHERLEEKFSLIPIPPLPEKQISGRYERQLIERRMNQLQAFVDFVCRHPVLSQCSVWEHFLTCTDEKKWKPGKRKAEKDELVGANYFLTLQAPDKAINIYNLEQETESCSRFVHSMDIAVKVLMACSQDQTKKHQGLYKREYEKIGLSFCNLAQAFGLEEASGSDNSGLSESIRYVGDTYNDIGKLFDEQPKHDWGPLGDILHIYKGILAAFPDILTVHKDTMAKRKDCERLTLDHKMETSQLQQVVQRTDVVSYALLAEINHFHAERTTQIRKAMKSFLCEQVAFYQKIAAKLQDAYSLFEDQ</sequence>
<dbReference type="PROSITE" id="PS50195">
    <property type="entry name" value="PX"/>
    <property type="match status" value="1"/>
</dbReference>
<dbReference type="GO" id="GO:0030659">
    <property type="term" value="C:cytoplasmic vesicle membrane"/>
    <property type="evidence" value="ECO:0007669"/>
    <property type="project" value="UniProtKB-SubCell"/>
</dbReference>
<dbReference type="EMBL" id="GECU01028725">
    <property type="protein sequence ID" value="JAS78981.1"/>
    <property type="molecule type" value="Transcribed_RNA"/>
</dbReference>
<dbReference type="GO" id="GO:0015031">
    <property type="term" value="P:protein transport"/>
    <property type="evidence" value="ECO:0007669"/>
    <property type="project" value="InterPro"/>
</dbReference>
<dbReference type="Pfam" id="PF00787">
    <property type="entry name" value="PX"/>
    <property type="match status" value="1"/>
</dbReference>
<dbReference type="GO" id="GO:0006897">
    <property type="term" value="P:endocytosis"/>
    <property type="evidence" value="ECO:0007669"/>
    <property type="project" value="TreeGrafter"/>
</dbReference>
<dbReference type="InterPro" id="IPR014536">
    <property type="entry name" value="Snx9_fam"/>
</dbReference>
<evidence type="ECO:0000256" key="5">
    <source>
        <dbReference type="ARBA" id="ARBA00023329"/>
    </source>
</evidence>
<gene>
    <name evidence="12" type="ORF">g.47726</name>
</gene>
<dbReference type="InterPro" id="IPR036028">
    <property type="entry name" value="SH3-like_dom_sf"/>
</dbReference>
<evidence type="ECO:0000256" key="6">
    <source>
        <dbReference type="PIRNR" id="PIRNR027744"/>
    </source>
</evidence>
<feature type="binding site" evidence="7">
    <location>
        <position position="231"/>
    </location>
    <ligand>
        <name>a 1,2-diacyl-sn-glycero-3-phospho-(1D-myo-inositol-4,5-bisphosphate)</name>
        <dbReference type="ChEBI" id="CHEBI:58456"/>
    </ligand>
</feature>
<dbReference type="Gene3D" id="3.30.1520.10">
    <property type="entry name" value="Phox-like domain"/>
    <property type="match status" value="1"/>
</dbReference>
<dbReference type="InterPro" id="IPR001452">
    <property type="entry name" value="SH3_domain"/>
</dbReference>
<dbReference type="SUPFAM" id="SSF50044">
    <property type="entry name" value="SH3-domain"/>
    <property type="match status" value="1"/>
</dbReference>
<accession>A0A1B6HWD0</accession>
<evidence type="ECO:0000256" key="3">
    <source>
        <dbReference type="ARBA" id="ARBA00022443"/>
    </source>
</evidence>
<feature type="region of interest" description="Disordered" evidence="9">
    <location>
        <begin position="59"/>
        <end position="83"/>
    </location>
</feature>
<dbReference type="InterPro" id="IPR036871">
    <property type="entry name" value="PX_dom_sf"/>
</dbReference>
<evidence type="ECO:0000256" key="1">
    <source>
        <dbReference type="ARBA" id="ARBA00004156"/>
    </source>
</evidence>
<name>A0A1B6HWD0_9HEMI</name>
<dbReference type="PANTHER" id="PTHR45827:SF1">
    <property type="entry name" value="SORTING NEXIN"/>
    <property type="match status" value="1"/>
</dbReference>
<evidence type="ECO:0000259" key="10">
    <source>
        <dbReference type="PROSITE" id="PS50002"/>
    </source>
</evidence>
<dbReference type="CDD" id="cd11763">
    <property type="entry name" value="SH3_SNX9_like"/>
    <property type="match status" value="1"/>
</dbReference>
<dbReference type="SMART" id="SM00326">
    <property type="entry name" value="SH3"/>
    <property type="match status" value="1"/>
</dbReference>
<dbReference type="InterPro" id="IPR001683">
    <property type="entry name" value="PX_dom"/>
</dbReference>
<keyword evidence="3 8" id="KW-0728">SH3 domain</keyword>
<dbReference type="CDD" id="cd06862">
    <property type="entry name" value="PX_SNX9_18_like"/>
    <property type="match status" value="1"/>
</dbReference>
<feature type="binding site" evidence="7">
    <location>
        <position position="271"/>
    </location>
    <ligand>
        <name>a 1,2-diacyl-sn-glycero-3-phospho-(1D-myo-inositol-4,5-bisphosphate)</name>
        <dbReference type="ChEBI" id="CHEBI:58456"/>
    </ligand>
</feature>
<comment type="similarity">
    <text evidence="2 6">Belongs to the sorting nexin family.</text>
</comment>
<dbReference type="Pfam" id="PF14604">
    <property type="entry name" value="SH3_9"/>
    <property type="match status" value="1"/>
</dbReference>
<feature type="domain" description="SH3" evidence="10">
    <location>
        <begin position="1"/>
        <end position="60"/>
    </location>
</feature>
<protein>
    <recommendedName>
        <fullName evidence="6">Sorting nexin</fullName>
    </recommendedName>
</protein>
<evidence type="ECO:0000313" key="12">
    <source>
        <dbReference type="EMBL" id="JAS78981.1"/>
    </source>
</evidence>
<dbReference type="PRINTS" id="PR00452">
    <property type="entry name" value="SH3DOMAIN"/>
</dbReference>
<evidence type="ECO:0000259" key="11">
    <source>
        <dbReference type="PROSITE" id="PS50195"/>
    </source>
</evidence>
<feature type="binding site" evidence="7">
    <location>
        <position position="233"/>
    </location>
    <ligand>
        <name>a 1,2-diacyl-sn-glycero-3-phospho-(1D-myo-inositol-4,5-bisphosphate)</name>
        <dbReference type="ChEBI" id="CHEBI:58456"/>
    </ligand>
</feature>
<organism evidence="12">
    <name type="scientific">Homalodisca liturata</name>
    <dbReference type="NCBI Taxonomy" id="320908"/>
    <lineage>
        <taxon>Eukaryota</taxon>
        <taxon>Metazoa</taxon>
        <taxon>Ecdysozoa</taxon>
        <taxon>Arthropoda</taxon>
        <taxon>Hexapoda</taxon>
        <taxon>Insecta</taxon>
        <taxon>Pterygota</taxon>
        <taxon>Neoptera</taxon>
        <taxon>Paraneoptera</taxon>
        <taxon>Hemiptera</taxon>
        <taxon>Auchenorrhyncha</taxon>
        <taxon>Membracoidea</taxon>
        <taxon>Cicadellidae</taxon>
        <taxon>Cicadellinae</taxon>
        <taxon>Proconiini</taxon>
        <taxon>Homalodisca</taxon>
    </lineage>
</organism>
<dbReference type="PIRSF" id="PIRSF027744">
    <property type="entry name" value="Snx9"/>
    <property type="match status" value="1"/>
</dbReference>
<comment type="subcellular location">
    <subcellularLocation>
        <location evidence="1">Cytoplasmic vesicle membrane</location>
    </subcellularLocation>
</comment>
<dbReference type="PROSITE" id="PS50002">
    <property type="entry name" value="SH3"/>
    <property type="match status" value="1"/>
</dbReference>
<dbReference type="Gene3D" id="1.20.1270.60">
    <property type="entry name" value="Arfaptin homology (AH) domain/BAR domain"/>
    <property type="match status" value="1"/>
</dbReference>
<dbReference type="InterPro" id="IPR027267">
    <property type="entry name" value="AH/BAR_dom_sf"/>
</dbReference>
<dbReference type="Pfam" id="PF10456">
    <property type="entry name" value="BAR_3_WASP_bdg"/>
    <property type="match status" value="1"/>
</dbReference>
<dbReference type="Gene3D" id="2.30.30.40">
    <property type="entry name" value="SH3 Domains"/>
    <property type="match status" value="1"/>
</dbReference>
<proteinExistence type="inferred from homology"/>
<evidence type="ECO:0000256" key="2">
    <source>
        <dbReference type="ARBA" id="ARBA00010883"/>
    </source>
</evidence>
<dbReference type="PANTHER" id="PTHR45827">
    <property type="entry name" value="SORTING NEXIN"/>
    <property type="match status" value="1"/>
</dbReference>
<dbReference type="GO" id="GO:0016197">
    <property type="term" value="P:endosomal transport"/>
    <property type="evidence" value="ECO:0007669"/>
    <property type="project" value="TreeGrafter"/>
</dbReference>
<keyword evidence="4" id="KW-0472">Membrane</keyword>
<dbReference type="SUPFAM" id="SSF64268">
    <property type="entry name" value="PX domain"/>
    <property type="match status" value="1"/>
</dbReference>
<dbReference type="SUPFAM" id="SSF103657">
    <property type="entry name" value="BAR/IMD domain-like"/>
    <property type="match status" value="1"/>
</dbReference>
<dbReference type="GO" id="GO:0097320">
    <property type="term" value="P:plasma membrane tubulation"/>
    <property type="evidence" value="ECO:0007669"/>
    <property type="project" value="TreeGrafter"/>
</dbReference>
<reference evidence="12" key="1">
    <citation type="submission" date="2015-11" db="EMBL/GenBank/DDBJ databases">
        <title>De novo transcriptome assembly of four potential Pierce s Disease insect vectors from Arizona vineyards.</title>
        <authorList>
            <person name="Tassone E.E."/>
        </authorList>
    </citation>
    <scope>NUCLEOTIDE SEQUENCE</scope>
</reference>
<dbReference type="InterPro" id="IPR019497">
    <property type="entry name" value="Sorting_nexin_WASP-bd-dom"/>
</dbReference>
<dbReference type="CDD" id="cd07626">
    <property type="entry name" value="BAR_SNX9_like"/>
    <property type="match status" value="1"/>
</dbReference>
<dbReference type="AlphaFoldDB" id="A0A1B6HWD0"/>
<dbReference type="GO" id="GO:0035091">
    <property type="term" value="F:phosphatidylinositol binding"/>
    <property type="evidence" value="ECO:0007669"/>
    <property type="project" value="InterPro"/>
</dbReference>
<evidence type="ECO:0000256" key="9">
    <source>
        <dbReference type="SAM" id="MobiDB-lite"/>
    </source>
</evidence>
<dbReference type="GO" id="GO:0005886">
    <property type="term" value="C:plasma membrane"/>
    <property type="evidence" value="ECO:0007669"/>
    <property type="project" value="TreeGrafter"/>
</dbReference>